<organism evidence="3 4">
    <name type="scientific">Mycena belliarum</name>
    <dbReference type="NCBI Taxonomy" id="1033014"/>
    <lineage>
        <taxon>Eukaryota</taxon>
        <taxon>Fungi</taxon>
        <taxon>Dikarya</taxon>
        <taxon>Basidiomycota</taxon>
        <taxon>Agaricomycotina</taxon>
        <taxon>Agaricomycetes</taxon>
        <taxon>Agaricomycetidae</taxon>
        <taxon>Agaricales</taxon>
        <taxon>Marasmiineae</taxon>
        <taxon>Mycenaceae</taxon>
        <taxon>Mycena</taxon>
    </lineage>
</organism>
<feature type="compositionally biased region" description="Low complexity" evidence="1">
    <location>
        <begin position="96"/>
        <end position="112"/>
    </location>
</feature>
<name>A0AAD6U237_9AGAR</name>
<dbReference type="EMBL" id="JARJCN010000046">
    <property type="protein sequence ID" value="KAJ7082210.1"/>
    <property type="molecule type" value="Genomic_DNA"/>
</dbReference>
<dbReference type="AlphaFoldDB" id="A0AAD6U237"/>
<evidence type="ECO:0000313" key="3">
    <source>
        <dbReference type="EMBL" id="KAJ7082210.1"/>
    </source>
</evidence>
<protein>
    <submittedName>
        <fullName evidence="3">Uncharacterized protein</fullName>
    </submittedName>
</protein>
<dbReference type="Proteomes" id="UP001222325">
    <property type="component" value="Unassembled WGS sequence"/>
</dbReference>
<evidence type="ECO:0000256" key="1">
    <source>
        <dbReference type="SAM" id="MobiDB-lite"/>
    </source>
</evidence>
<comment type="caution">
    <text evidence="3">The sequence shown here is derived from an EMBL/GenBank/DDBJ whole genome shotgun (WGS) entry which is preliminary data.</text>
</comment>
<sequence>MPGPGAVSAHSILSICTSREHARANAKSSSSPENIGARGGRRRGHAVRYVGMEIEVGAWTQVRKEQAVEAARQFASVGRTIRDQAAAQAPERDSASDSGSSASASSSRCALPPRRPLPVGAPSHRLARIRTSARGARGAMRRPAARGGARARSGGCSTPSRRSSRGPAPIADSIPAGFASLILAAQAILAVTAAARAVSTSAPPRCSSRPRLPRPFLRPSLLLSIGSASAPGRDVTTEHCTPPRPAPVHCLPKRKLSRARGPTRRQPRTHGFDALDALLPLSEAPSSRVSVVIHLAPGRRVLAPGSRLVLWFRNRAMHAAPAQTRCIVRCRDSCATPICEDGRQGWAADGRGGESLRAMQAAPTRTRCIAVARAGGTDPKRLHARWQRVRGDRPALRVVRGGLARTHAMFGFQECLSSGGQQSVEQAADLVQHHTLDEPSDSGAYAGSCMRASAESRRRELDRSAIAGGGREGARDARLCLVVRPAHLYIHLVILADDFPPGQSRRYTDNDAQLGARLRAGVGAGGAAGVAFAFRDPDERGRNVAGVLPGVVSPTSPLSPVHALAMGLGFRGSMSGNAQIGMNGISGVQGQAQYPREYSIFMGDLAPETSNSHLVAVWQEGLEAEPQISGGIIDNYHHLETLLDSALATLTLIHGTTTTHATAQPFSSHLLEVLRILNHHILLPSTPLSPPHHTLHDTLHVCVGRSADRITDQIRECHATTTIVTVTVPIPIADAAPYHEL</sequence>
<proteinExistence type="predicted"/>
<reference evidence="3" key="1">
    <citation type="submission" date="2023-03" db="EMBL/GenBank/DDBJ databases">
        <title>Massive genome expansion in bonnet fungi (Mycena s.s.) driven by repeated elements and novel gene families across ecological guilds.</title>
        <authorList>
            <consortium name="Lawrence Berkeley National Laboratory"/>
            <person name="Harder C.B."/>
            <person name="Miyauchi S."/>
            <person name="Viragh M."/>
            <person name="Kuo A."/>
            <person name="Thoen E."/>
            <person name="Andreopoulos B."/>
            <person name="Lu D."/>
            <person name="Skrede I."/>
            <person name="Drula E."/>
            <person name="Henrissat B."/>
            <person name="Morin E."/>
            <person name="Kohler A."/>
            <person name="Barry K."/>
            <person name="LaButti K."/>
            <person name="Morin E."/>
            <person name="Salamov A."/>
            <person name="Lipzen A."/>
            <person name="Mereny Z."/>
            <person name="Hegedus B."/>
            <person name="Baldrian P."/>
            <person name="Stursova M."/>
            <person name="Weitz H."/>
            <person name="Taylor A."/>
            <person name="Grigoriev I.V."/>
            <person name="Nagy L.G."/>
            <person name="Martin F."/>
            <person name="Kauserud H."/>
        </authorList>
    </citation>
    <scope>NUCLEOTIDE SEQUENCE</scope>
    <source>
        <strain evidence="3">CBHHK173m</strain>
    </source>
</reference>
<evidence type="ECO:0000313" key="4">
    <source>
        <dbReference type="Proteomes" id="UP001222325"/>
    </source>
</evidence>
<accession>A0AAD6U237</accession>
<feature type="region of interest" description="Disordered" evidence="1">
    <location>
        <begin position="20"/>
        <end position="43"/>
    </location>
</feature>
<gene>
    <name evidence="3" type="ORF">B0H15DRAFT_952594</name>
    <name evidence="2" type="ORF">B0H15DRAFT_974418</name>
</gene>
<evidence type="ECO:0000313" key="2">
    <source>
        <dbReference type="EMBL" id="KAJ7064401.1"/>
    </source>
</evidence>
<dbReference type="EMBL" id="JARJCN010000191">
    <property type="protein sequence ID" value="KAJ7064401.1"/>
    <property type="molecule type" value="Genomic_DNA"/>
</dbReference>
<keyword evidence="4" id="KW-1185">Reference proteome</keyword>
<feature type="compositionally biased region" description="Low complexity" evidence="1">
    <location>
        <begin position="145"/>
        <end position="155"/>
    </location>
</feature>
<feature type="region of interest" description="Disordered" evidence="1">
    <location>
        <begin position="82"/>
        <end position="169"/>
    </location>
</feature>